<dbReference type="InterPro" id="IPR025535">
    <property type="entry name" value="DUF4421"/>
</dbReference>
<gene>
    <name evidence="2" type="ORF">DXN04_26955</name>
</gene>
<keyword evidence="1" id="KW-0732">Signal</keyword>
<comment type="caution">
    <text evidence="2">The sequence shown here is derived from an EMBL/GenBank/DDBJ whole genome shotgun (WGS) entry which is preliminary data.</text>
</comment>
<accession>A0A3E1NV90</accession>
<dbReference type="AlphaFoldDB" id="A0A3E1NV90"/>
<evidence type="ECO:0000256" key="1">
    <source>
        <dbReference type="SAM" id="SignalP"/>
    </source>
</evidence>
<dbReference type="Proteomes" id="UP000261174">
    <property type="component" value="Unassembled WGS sequence"/>
</dbReference>
<proteinExistence type="predicted"/>
<feature type="signal peptide" evidence="1">
    <location>
        <begin position="1"/>
        <end position="17"/>
    </location>
</feature>
<feature type="chain" id="PRO_5017574266" evidence="1">
    <location>
        <begin position="18"/>
        <end position="318"/>
    </location>
</feature>
<organism evidence="2 3">
    <name type="scientific">Chitinophaga silvisoli</name>
    <dbReference type="NCBI Taxonomy" id="2291814"/>
    <lineage>
        <taxon>Bacteria</taxon>
        <taxon>Pseudomonadati</taxon>
        <taxon>Bacteroidota</taxon>
        <taxon>Chitinophagia</taxon>
        <taxon>Chitinophagales</taxon>
        <taxon>Chitinophagaceae</taxon>
        <taxon>Chitinophaga</taxon>
    </lineage>
</organism>
<protein>
    <submittedName>
        <fullName evidence="2">DUF4421 domain-containing protein</fullName>
    </submittedName>
</protein>
<reference evidence="2 3" key="1">
    <citation type="submission" date="2018-08" db="EMBL/GenBank/DDBJ databases">
        <title>Chitinophaga sp. K20C18050901, a novel bacterium isolated from forest soil.</title>
        <authorList>
            <person name="Wang C."/>
        </authorList>
    </citation>
    <scope>NUCLEOTIDE SEQUENCE [LARGE SCALE GENOMIC DNA]</scope>
    <source>
        <strain evidence="2 3">K20C18050901</strain>
    </source>
</reference>
<keyword evidence="3" id="KW-1185">Reference proteome</keyword>
<dbReference type="RefSeq" id="WP_116856511.1">
    <property type="nucleotide sequence ID" value="NZ_QTJV01000012.1"/>
</dbReference>
<dbReference type="EMBL" id="QTJV01000012">
    <property type="protein sequence ID" value="RFM31803.1"/>
    <property type="molecule type" value="Genomic_DNA"/>
</dbReference>
<evidence type="ECO:0000313" key="3">
    <source>
        <dbReference type="Proteomes" id="UP000261174"/>
    </source>
</evidence>
<evidence type="ECO:0000313" key="2">
    <source>
        <dbReference type="EMBL" id="RFM31803.1"/>
    </source>
</evidence>
<dbReference type="Pfam" id="PF14391">
    <property type="entry name" value="DUF4421"/>
    <property type="match status" value="1"/>
</dbReference>
<sequence length="318" mass="36688">MWRYFLLLLIIPTTLYAQKTDSAYIESFARKNMVELYGGTYSTTFKFRTHRHRQSNYKLAVNSSGYLGGDVSYKWLYLQYSVNLPGTELDNKAKYHYRLIRMQFGSHAVSVEPFYNAYNGLLIPEHDHRGYEAFQGIDFTNAGLDLYYYTNHKKYSYKAASSFSEQQLQSAGSIFMVATPLWHQIRWKKPTPHLISDSLTYNLLSSNPSWLSLVFKGGYTYNFVTGNHKWMIAPAVVMGAGALHELNMNNTGLQTVTDIQGWINAGYNGEKYYAYLNTSWENLNTNLLVKDMHRTDWNLSLTVGYRFAHLPKKILGIL</sequence>
<name>A0A3E1NV90_9BACT</name>